<dbReference type="CDD" id="cd09279">
    <property type="entry name" value="RNase_HI_like"/>
    <property type="match status" value="1"/>
</dbReference>
<dbReference type="GO" id="GO:0003676">
    <property type="term" value="F:nucleic acid binding"/>
    <property type="evidence" value="ECO:0007669"/>
    <property type="project" value="InterPro"/>
</dbReference>
<dbReference type="PROSITE" id="PS50879">
    <property type="entry name" value="RNASE_H_1"/>
    <property type="match status" value="1"/>
</dbReference>
<accession>A0A1I3BCQ2</accession>
<dbReference type="InterPro" id="IPR036397">
    <property type="entry name" value="RNaseH_sf"/>
</dbReference>
<dbReference type="OrthoDB" id="7845843at2"/>
<feature type="domain" description="RNase H type-1" evidence="1">
    <location>
        <begin position="1"/>
        <end position="129"/>
    </location>
</feature>
<evidence type="ECO:0000313" key="3">
    <source>
        <dbReference type="Proteomes" id="UP000198668"/>
    </source>
</evidence>
<dbReference type="Pfam" id="PF13456">
    <property type="entry name" value="RVT_3"/>
    <property type="match status" value="1"/>
</dbReference>
<evidence type="ECO:0000313" key="2">
    <source>
        <dbReference type="EMBL" id="SFH59930.1"/>
    </source>
</evidence>
<protein>
    <submittedName>
        <fullName evidence="2">Ribonuclease HI</fullName>
    </submittedName>
</protein>
<evidence type="ECO:0000259" key="1">
    <source>
        <dbReference type="PROSITE" id="PS50879"/>
    </source>
</evidence>
<dbReference type="AlphaFoldDB" id="A0A1I3BCQ2"/>
<dbReference type="RefSeq" id="WP_047393399.1">
    <property type="nucleotide sequence ID" value="NZ_FOQE01000005.1"/>
</dbReference>
<dbReference type="InterPro" id="IPR002156">
    <property type="entry name" value="RNaseH_domain"/>
</dbReference>
<dbReference type="InterPro" id="IPR012337">
    <property type="entry name" value="RNaseH-like_sf"/>
</dbReference>
<reference evidence="2 3" key="1">
    <citation type="submission" date="2016-10" db="EMBL/GenBank/DDBJ databases">
        <authorList>
            <person name="de Groot N.N."/>
        </authorList>
    </citation>
    <scope>NUCLEOTIDE SEQUENCE [LARGE SCALE GENOMIC DNA]</scope>
    <source>
        <strain evidence="2 3">DSM 27630</strain>
    </source>
</reference>
<organism evidence="2 3">
    <name type="scientific">Pisciglobus halotolerans</name>
    <dbReference type="NCBI Taxonomy" id="745365"/>
    <lineage>
        <taxon>Bacteria</taxon>
        <taxon>Bacillati</taxon>
        <taxon>Bacillota</taxon>
        <taxon>Bacilli</taxon>
        <taxon>Lactobacillales</taxon>
        <taxon>Carnobacteriaceae</taxon>
    </lineage>
</organism>
<dbReference type="SUPFAM" id="SSF53098">
    <property type="entry name" value="Ribonuclease H-like"/>
    <property type="match status" value="1"/>
</dbReference>
<keyword evidence="3" id="KW-1185">Reference proteome</keyword>
<dbReference type="Proteomes" id="UP000198668">
    <property type="component" value="Unassembled WGS sequence"/>
</dbReference>
<dbReference type="PANTHER" id="PTHR47723:SF19">
    <property type="entry name" value="POLYNUCLEOTIDYL TRANSFERASE, RIBONUCLEASE H-LIKE SUPERFAMILY PROTEIN"/>
    <property type="match status" value="1"/>
</dbReference>
<gene>
    <name evidence="2" type="ORF">SAMN04489868_10594</name>
</gene>
<dbReference type="Gene3D" id="3.30.420.10">
    <property type="entry name" value="Ribonuclease H-like superfamily/Ribonuclease H"/>
    <property type="match status" value="1"/>
</dbReference>
<dbReference type="PANTHER" id="PTHR47723">
    <property type="entry name" value="OS05G0353850 PROTEIN"/>
    <property type="match status" value="1"/>
</dbReference>
<sequence length="136" mass="15577">MLKLYTDASTKHNPGPSGVGLLLVGQDLHRQIAIPLQKEYSNHEAEFIAVIKGLEYIIAENLIDSLLYIYSDSKIVVSAIQKNYVKNKSFQPLLQEIRQLLVYFPFYLVEWIPEAQNKGADHLARQALRKKLTEHD</sequence>
<dbReference type="InterPro" id="IPR053151">
    <property type="entry name" value="RNase_H-like"/>
</dbReference>
<dbReference type="EMBL" id="FOQE01000005">
    <property type="protein sequence ID" value="SFH59930.1"/>
    <property type="molecule type" value="Genomic_DNA"/>
</dbReference>
<dbReference type="GO" id="GO:0004523">
    <property type="term" value="F:RNA-DNA hybrid ribonuclease activity"/>
    <property type="evidence" value="ECO:0007669"/>
    <property type="project" value="InterPro"/>
</dbReference>
<proteinExistence type="predicted"/>
<name>A0A1I3BCQ2_9LACT</name>